<dbReference type="RefSeq" id="WP_027473241.1">
    <property type="nucleotide sequence ID" value="NZ_BAMD01000056.1"/>
</dbReference>
<dbReference type="Gene3D" id="1.25.40.10">
    <property type="entry name" value="Tetratricopeptide repeat domain"/>
    <property type="match status" value="1"/>
</dbReference>
<dbReference type="AlphaFoldDB" id="W7Y1K4"/>
<dbReference type="OrthoDB" id="9809908at2"/>
<dbReference type="SUPFAM" id="SSF55874">
    <property type="entry name" value="ATPase domain of HSP90 chaperone/DNA topoisomerase II/histidine kinase"/>
    <property type="match status" value="1"/>
</dbReference>
<feature type="repeat" description="TPR" evidence="1">
    <location>
        <begin position="246"/>
        <end position="279"/>
    </location>
</feature>
<feature type="repeat" description="TPR" evidence="1">
    <location>
        <begin position="166"/>
        <end position="199"/>
    </location>
</feature>
<protein>
    <submittedName>
        <fullName evidence="4">Putative sensor-like histidine kinase YehU</fullName>
    </submittedName>
</protein>
<evidence type="ECO:0000313" key="5">
    <source>
        <dbReference type="Proteomes" id="UP000019402"/>
    </source>
</evidence>
<keyword evidence="2" id="KW-1133">Transmembrane helix</keyword>
<dbReference type="Proteomes" id="UP000019402">
    <property type="component" value="Unassembled WGS sequence"/>
</dbReference>
<dbReference type="Pfam" id="PF06580">
    <property type="entry name" value="His_kinase"/>
    <property type="match status" value="1"/>
</dbReference>
<name>W7Y1K4_9BACT</name>
<dbReference type="PANTHER" id="PTHR34220:SF7">
    <property type="entry name" value="SENSOR HISTIDINE KINASE YPDA"/>
    <property type="match status" value="1"/>
</dbReference>
<dbReference type="GO" id="GO:0016020">
    <property type="term" value="C:membrane"/>
    <property type="evidence" value="ECO:0007669"/>
    <property type="project" value="InterPro"/>
</dbReference>
<dbReference type="SUPFAM" id="SSF48452">
    <property type="entry name" value="TPR-like"/>
    <property type="match status" value="2"/>
</dbReference>
<evidence type="ECO:0000256" key="2">
    <source>
        <dbReference type="SAM" id="Phobius"/>
    </source>
</evidence>
<dbReference type="eggNOG" id="COG0457">
    <property type="taxonomic scope" value="Bacteria"/>
</dbReference>
<keyword evidence="4" id="KW-0418">Kinase</keyword>
<dbReference type="STRING" id="869213.GCA_000517085_03918"/>
<dbReference type="InterPro" id="IPR050640">
    <property type="entry name" value="Bact_2-comp_sensor_kinase"/>
</dbReference>
<keyword evidence="5" id="KW-1185">Reference proteome</keyword>
<dbReference type="InterPro" id="IPR010559">
    <property type="entry name" value="Sig_transdc_His_kin_internal"/>
</dbReference>
<dbReference type="SMART" id="SM00028">
    <property type="entry name" value="TPR"/>
    <property type="match status" value="5"/>
</dbReference>
<dbReference type="InterPro" id="IPR011990">
    <property type="entry name" value="TPR-like_helical_dom_sf"/>
</dbReference>
<dbReference type="PANTHER" id="PTHR34220">
    <property type="entry name" value="SENSOR HISTIDINE KINASE YPDA"/>
    <property type="match status" value="1"/>
</dbReference>
<sequence>MIRFIYISAFVIFLAACTGKNDNTQEPVIEEIPLSIRETDSLVVAHLISQSSTYYNNNITTAPAFDEYLKEAEGIALNNNFKRPLSSIYHTVSRRYRNRSEYAIAIQYATQALELGKAINDPTLLANYLNMTAVIYRRIDENSQAMELHMQALELAESTNDSFQVSIAYNGVGNVYLGLKRYHAAMQYFKKSFSLAEQKGNILGQAINANNIGEALKNLGQLDSALVYFYQSLDYNTQIDSKPGQAICYNSIGDTYRLKKDYRQALKYLKRALVLNKKTRDRINVSTSYSILGETYMHVYDYNNAITNLQEGLAIAQDIGSKYQIEICARLLAETYEKVDNLKAALTHLKISQAYKDSIFNEENVRHIEVLTAQNEAARAKTEIQQLHSETSLQKKLILQQKKTIIYFAFFILALIAATILIYRQTKLKEGYKSIVMQQRLLRSQMNPHFIFNALSAIQVYILENDMENSSKFLSDFAKLMRQVLRSSQREYVTLDEEKDMLNYYLKLQQLRFVQPFSYNIEFGQSIDPKNILIPPMITQPFVENAIEHGLKSIGKAGLVEVRFYTKKDKLLIEIEDNGIGLTGSKMAKINGAKHESMAVQITNERLHVIEKVTKKRTSFEMTDQHIQSADKNGVLVKIEIPIIKPNNKNAQSK</sequence>
<comment type="caution">
    <text evidence="4">The sequence shown here is derived from an EMBL/GenBank/DDBJ whole genome shotgun (WGS) entry which is preliminary data.</text>
</comment>
<dbReference type="Pfam" id="PF13424">
    <property type="entry name" value="TPR_12"/>
    <property type="match status" value="2"/>
</dbReference>
<gene>
    <name evidence="4" type="ORF">JCM21142_93497</name>
</gene>
<proteinExistence type="predicted"/>
<evidence type="ECO:0000256" key="1">
    <source>
        <dbReference type="PROSITE-ProRule" id="PRU00339"/>
    </source>
</evidence>
<keyword evidence="4" id="KW-0808">Transferase</keyword>
<feature type="domain" description="Signal transduction histidine kinase internal region" evidence="3">
    <location>
        <begin position="438"/>
        <end position="514"/>
    </location>
</feature>
<dbReference type="PROSITE" id="PS51257">
    <property type="entry name" value="PROKAR_LIPOPROTEIN"/>
    <property type="match status" value="1"/>
</dbReference>
<keyword evidence="1" id="KW-0802">TPR repeat</keyword>
<dbReference type="eggNOG" id="COG2972">
    <property type="taxonomic scope" value="Bacteria"/>
</dbReference>
<organism evidence="4 5">
    <name type="scientific">Saccharicrinis fermentans DSM 9555 = JCM 21142</name>
    <dbReference type="NCBI Taxonomy" id="869213"/>
    <lineage>
        <taxon>Bacteria</taxon>
        <taxon>Pseudomonadati</taxon>
        <taxon>Bacteroidota</taxon>
        <taxon>Bacteroidia</taxon>
        <taxon>Marinilabiliales</taxon>
        <taxon>Marinilabiliaceae</taxon>
        <taxon>Saccharicrinis</taxon>
    </lineage>
</organism>
<accession>W7Y1K4</accession>
<dbReference type="EMBL" id="BAMD01000056">
    <property type="protein sequence ID" value="GAF04780.1"/>
    <property type="molecule type" value="Genomic_DNA"/>
</dbReference>
<dbReference type="Gene3D" id="3.30.565.10">
    <property type="entry name" value="Histidine kinase-like ATPase, C-terminal domain"/>
    <property type="match status" value="1"/>
</dbReference>
<dbReference type="InterPro" id="IPR019734">
    <property type="entry name" value="TPR_rpt"/>
</dbReference>
<keyword evidence="2" id="KW-0812">Transmembrane</keyword>
<evidence type="ECO:0000313" key="4">
    <source>
        <dbReference type="EMBL" id="GAF04780.1"/>
    </source>
</evidence>
<dbReference type="InterPro" id="IPR036890">
    <property type="entry name" value="HATPase_C_sf"/>
</dbReference>
<keyword evidence="2" id="KW-0472">Membrane</keyword>
<dbReference type="GO" id="GO:0000155">
    <property type="term" value="F:phosphorelay sensor kinase activity"/>
    <property type="evidence" value="ECO:0007669"/>
    <property type="project" value="InterPro"/>
</dbReference>
<evidence type="ECO:0000259" key="3">
    <source>
        <dbReference type="Pfam" id="PF06580"/>
    </source>
</evidence>
<reference evidence="4 5" key="1">
    <citation type="journal article" date="2014" name="Genome Announc.">
        <title>Draft Genome Sequence of Cytophaga fermentans JCM 21142T, a Facultative Anaerobe Isolated from Marine Mud.</title>
        <authorList>
            <person name="Starns D."/>
            <person name="Oshima K."/>
            <person name="Suda W."/>
            <person name="Iino T."/>
            <person name="Yuki M."/>
            <person name="Inoue J."/>
            <person name="Kitamura K."/>
            <person name="Iida T."/>
            <person name="Darby A."/>
            <person name="Hattori M."/>
            <person name="Ohkuma M."/>
        </authorList>
    </citation>
    <scope>NUCLEOTIDE SEQUENCE [LARGE SCALE GENOMIC DNA]</scope>
    <source>
        <strain evidence="4 5">JCM 21142</strain>
    </source>
</reference>
<dbReference type="PROSITE" id="PS50005">
    <property type="entry name" value="TPR"/>
    <property type="match status" value="2"/>
</dbReference>
<feature type="transmembrane region" description="Helical" evidence="2">
    <location>
        <begin position="405"/>
        <end position="423"/>
    </location>
</feature>